<dbReference type="InterPro" id="IPR023393">
    <property type="entry name" value="START-like_dom_sf"/>
</dbReference>
<dbReference type="InterPro" id="IPR005031">
    <property type="entry name" value="COQ10_START"/>
</dbReference>
<feature type="region of interest" description="Disordered" evidence="4">
    <location>
        <begin position="339"/>
        <end position="360"/>
    </location>
</feature>
<dbReference type="InterPro" id="IPR044996">
    <property type="entry name" value="COQ10-like"/>
</dbReference>
<feature type="region of interest" description="Disordered" evidence="4">
    <location>
        <begin position="295"/>
        <end position="326"/>
    </location>
</feature>
<dbReference type="PANTHER" id="PTHR12901:SF10">
    <property type="entry name" value="COENZYME Q-BINDING PROTEIN COQ10, MITOCHONDRIAL"/>
    <property type="match status" value="1"/>
</dbReference>
<evidence type="ECO:0000256" key="1">
    <source>
        <dbReference type="ARBA" id="ARBA00006885"/>
    </source>
</evidence>
<feature type="region of interest" description="Disordered" evidence="4">
    <location>
        <begin position="216"/>
        <end position="262"/>
    </location>
</feature>
<dbReference type="EMBL" id="JAAAJA010001418">
    <property type="protein sequence ID" value="KAG0247406.1"/>
    <property type="molecule type" value="Genomic_DNA"/>
</dbReference>
<gene>
    <name evidence="6" type="primary">COQ10A</name>
    <name evidence="6" type="ORF">BG011_001563</name>
</gene>
<evidence type="ECO:0000256" key="4">
    <source>
        <dbReference type="SAM" id="MobiDB-lite"/>
    </source>
</evidence>
<comment type="caution">
    <text evidence="6">The sequence shown here is derived from an EMBL/GenBank/DDBJ whole genome shotgun (WGS) entry which is preliminary data.</text>
</comment>
<reference evidence="6" key="1">
    <citation type="journal article" date="2020" name="Fungal Divers.">
        <title>Resolving the Mortierellaceae phylogeny through synthesis of multi-gene phylogenetics and phylogenomics.</title>
        <authorList>
            <person name="Vandepol N."/>
            <person name="Liber J."/>
            <person name="Desiro A."/>
            <person name="Na H."/>
            <person name="Kennedy M."/>
            <person name="Barry K."/>
            <person name="Grigoriev I.V."/>
            <person name="Miller A.N."/>
            <person name="O'Donnell K."/>
            <person name="Stajich J.E."/>
            <person name="Bonito G."/>
        </authorList>
    </citation>
    <scope>NUCLEOTIDE SEQUENCE</scope>
    <source>
        <strain evidence="6">KOD948</strain>
    </source>
</reference>
<feature type="compositionally biased region" description="Polar residues" evidence="4">
    <location>
        <begin position="348"/>
        <end position="360"/>
    </location>
</feature>
<dbReference type="Proteomes" id="UP000726737">
    <property type="component" value="Unassembled WGS sequence"/>
</dbReference>
<accession>A0A9P6PG90</accession>
<dbReference type="Gene3D" id="3.30.530.20">
    <property type="match status" value="2"/>
</dbReference>
<protein>
    <submittedName>
        <fullName evidence="6">Coenzyme Q-binding protein coq10a, mitochondrial</fullName>
    </submittedName>
</protein>
<dbReference type="GO" id="GO:0005739">
    <property type="term" value="C:mitochondrion"/>
    <property type="evidence" value="ECO:0007669"/>
    <property type="project" value="TreeGrafter"/>
</dbReference>
<keyword evidence="7" id="KW-1185">Reference proteome</keyword>
<comment type="function">
    <text evidence="3">Required for the function of coenzyme Q in the respiratory chain. May serve as a chaperone or may be involved in the transport of Q6 from its site of synthesis to the catalytic sites of the respiratory complexes.</text>
</comment>
<dbReference type="PANTHER" id="PTHR12901">
    <property type="entry name" value="SPERM PROTEIN HOMOLOG"/>
    <property type="match status" value="1"/>
</dbReference>
<dbReference type="GO" id="GO:0048039">
    <property type="term" value="F:ubiquinone binding"/>
    <property type="evidence" value="ECO:0007669"/>
    <property type="project" value="InterPro"/>
</dbReference>
<dbReference type="Pfam" id="PF03364">
    <property type="entry name" value="Polyketide_cyc"/>
    <property type="match status" value="1"/>
</dbReference>
<evidence type="ECO:0000256" key="2">
    <source>
        <dbReference type="ARBA" id="ARBA00011814"/>
    </source>
</evidence>
<proteinExistence type="inferred from homology"/>
<sequence>MLTRRTGSSSWRTSAGHQRCSLPWHRKNTCHASTATNTWVHLGRRRFITLPKIPFPNILKPLSASRHYKDRTLLKYSQQEFYDLVANVDDYYQFLPWCTYSKMSLPVDSLTGSRFTRNVTQDAVTSTSTTTPTGGSKVTMRHGELGIGFNTFQERYVSTVTCQAPWMVRAVSYDSKLFKELSTTWKFTPNVPKATTLDATMDQEVEESQVLIKLTVDDQEEDKEETKTTGSEALTVEDTTTVKSLSSASSSTSVPVSQTPAPKSVPYFTAAAVFGADAVPHIKMATIPSMLAASSPSITNQGHKQPQPTSSLSSSSSSSVARPSELTQEQVQQIALTYPQQPLPSPPKQTIQRTASPSNLATMDPSDYPSCWVDFEIQFEFSSPVHASMSSLFFDQVSKEMLNAFVKQAEVLYGKR</sequence>
<comment type="similarity">
    <text evidence="1">Belongs to the COQ10 family.</text>
</comment>
<dbReference type="GO" id="GO:0045333">
    <property type="term" value="P:cellular respiration"/>
    <property type="evidence" value="ECO:0007669"/>
    <property type="project" value="InterPro"/>
</dbReference>
<evidence type="ECO:0000313" key="6">
    <source>
        <dbReference type="EMBL" id="KAG0247406.1"/>
    </source>
</evidence>
<feature type="compositionally biased region" description="Low complexity" evidence="4">
    <location>
        <begin position="239"/>
        <end position="259"/>
    </location>
</feature>
<comment type="subunit">
    <text evidence="2">Interacts with coenzyme Q.</text>
</comment>
<feature type="compositionally biased region" description="Polar residues" evidence="4">
    <location>
        <begin position="295"/>
        <end position="309"/>
    </location>
</feature>
<name>A0A9P6PG90_9FUNG</name>
<evidence type="ECO:0000259" key="5">
    <source>
        <dbReference type="Pfam" id="PF03364"/>
    </source>
</evidence>
<dbReference type="OrthoDB" id="292693at2759"/>
<dbReference type="AlphaFoldDB" id="A0A9P6PG90"/>
<feature type="compositionally biased region" description="Low complexity" evidence="4">
    <location>
        <begin position="310"/>
        <end position="319"/>
    </location>
</feature>
<organism evidence="6 7">
    <name type="scientific">Mortierella polycephala</name>
    <dbReference type="NCBI Taxonomy" id="41804"/>
    <lineage>
        <taxon>Eukaryota</taxon>
        <taxon>Fungi</taxon>
        <taxon>Fungi incertae sedis</taxon>
        <taxon>Mucoromycota</taxon>
        <taxon>Mortierellomycotina</taxon>
        <taxon>Mortierellomycetes</taxon>
        <taxon>Mortierellales</taxon>
        <taxon>Mortierellaceae</taxon>
        <taxon>Mortierella</taxon>
    </lineage>
</organism>
<evidence type="ECO:0000313" key="7">
    <source>
        <dbReference type="Proteomes" id="UP000726737"/>
    </source>
</evidence>
<evidence type="ECO:0000256" key="3">
    <source>
        <dbReference type="ARBA" id="ARBA00024947"/>
    </source>
</evidence>
<feature type="domain" description="Coenzyme Q-binding protein COQ10 START" evidence="5">
    <location>
        <begin position="75"/>
        <end position="204"/>
    </location>
</feature>
<dbReference type="SUPFAM" id="SSF55961">
    <property type="entry name" value="Bet v1-like"/>
    <property type="match status" value="1"/>
</dbReference>